<name>A0A9P4Y136_CRYP1</name>
<protein>
    <submittedName>
        <fullName evidence="2">Uncharacterized protein</fullName>
    </submittedName>
</protein>
<feature type="non-terminal residue" evidence="2">
    <location>
        <position position="1"/>
    </location>
</feature>
<dbReference type="RefSeq" id="XP_040775446.1">
    <property type="nucleotide sequence ID" value="XM_040919665.1"/>
</dbReference>
<dbReference type="AlphaFoldDB" id="A0A9P4Y136"/>
<organism evidence="2 3">
    <name type="scientific">Cryphonectria parasitica (strain ATCC 38755 / EP155)</name>
    <dbReference type="NCBI Taxonomy" id="660469"/>
    <lineage>
        <taxon>Eukaryota</taxon>
        <taxon>Fungi</taxon>
        <taxon>Dikarya</taxon>
        <taxon>Ascomycota</taxon>
        <taxon>Pezizomycotina</taxon>
        <taxon>Sordariomycetes</taxon>
        <taxon>Sordariomycetidae</taxon>
        <taxon>Diaporthales</taxon>
        <taxon>Cryphonectriaceae</taxon>
        <taxon>Cryphonectria-Endothia species complex</taxon>
        <taxon>Cryphonectria</taxon>
    </lineage>
</organism>
<evidence type="ECO:0000256" key="1">
    <source>
        <dbReference type="SAM" id="MobiDB-lite"/>
    </source>
</evidence>
<dbReference type="Proteomes" id="UP000803844">
    <property type="component" value="Unassembled WGS sequence"/>
</dbReference>
<dbReference type="GeneID" id="63836794"/>
<reference evidence="2" key="1">
    <citation type="journal article" date="2020" name="Phytopathology">
        <title>Genome sequence of the chestnut blight fungus Cryphonectria parasitica EP155: A fundamental resource for an archetypical invasive plant pathogen.</title>
        <authorList>
            <person name="Crouch J.A."/>
            <person name="Dawe A."/>
            <person name="Aerts A."/>
            <person name="Barry K."/>
            <person name="Churchill A.C.L."/>
            <person name="Grimwood J."/>
            <person name="Hillman B."/>
            <person name="Milgroom M.G."/>
            <person name="Pangilinan J."/>
            <person name="Smith M."/>
            <person name="Salamov A."/>
            <person name="Schmutz J."/>
            <person name="Yadav J."/>
            <person name="Grigoriev I.V."/>
            <person name="Nuss D."/>
        </authorList>
    </citation>
    <scope>NUCLEOTIDE SEQUENCE</scope>
    <source>
        <strain evidence="2">EP155</strain>
    </source>
</reference>
<feature type="compositionally biased region" description="Basic and acidic residues" evidence="1">
    <location>
        <begin position="18"/>
        <end position="29"/>
    </location>
</feature>
<proteinExistence type="predicted"/>
<sequence>GANGSSRPSRKTSSTSDRGLKRWTLEGHPKRYQGPGIDVLKANTLPLKKSGGQHLSPKPLPRTPKSGRLGSLRESMVSLPQSPMLDLVMTTAVDGSKEFVPMGYNLGHDLGDFLKWESEHVYASGFYGSD</sequence>
<evidence type="ECO:0000313" key="2">
    <source>
        <dbReference type="EMBL" id="KAF3764485.1"/>
    </source>
</evidence>
<keyword evidence="3" id="KW-1185">Reference proteome</keyword>
<comment type="caution">
    <text evidence="2">The sequence shown here is derived from an EMBL/GenBank/DDBJ whole genome shotgun (WGS) entry which is preliminary data.</text>
</comment>
<dbReference type="EMBL" id="MU032348">
    <property type="protein sequence ID" value="KAF3764485.1"/>
    <property type="molecule type" value="Genomic_DNA"/>
</dbReference>
<gene>
    <name evidence="2" type="ORF">M406DRAFT_322626</name>
</gene>
<dbReference type="OrthoDB" id="5244857at2759"/>
<feature type="compositionally biased region" description="Low complexity" evidence="1">
    <location>
        <begin position="1"/>
        <end position="16"/>
    </location>
</feature>
<accession>A0A9P4Y136</accession>
<feature type="region of interest" description="Disordered" evidence="1">
    <location>
        <begin position="1"/>
        <end position="69"/>
    </location>
</feature>
<evidence type="ECO:0000313" key="3">
    <source>
        <dbReference type="Proteomes" id="UP000803844"/>
    </source>
</evidence>